<evidence type="ECO:0000256" key="2">
    <source>
        <dbReference type="ARBA" id="ARBA00022857"/>
    </source>
</evidence>
<dbReference type="KEGG" id="scc:Spico_1581"/>
<dbReference type="SUPFAM" id="SSF51430">
    <property type="entry name" value="NAD(P)-linked oxidoreductase"/>
    <property type="match status" value="1"/>
</dbReference>
<feature type="site" description="Lowers pKa of active site Tyr" evidence="6">
    <location>
        <position position="79"/>
    </location>
</feature>
<evidence type="ECO:0000259" key="7">
    <source>
        <dbReference type="Pfam" id="PF00248"/>
    </source>
</evidence>
<protein>
    <submittedName>
        <fullName evidence="8">Methylglyoxal reductase (NADPH-dependent)</fullName>
        <ecNumber evidence="8">1.1.1.274</ecNumber>
        <ecNumber evidence="8">1.1.1.283</ecNumber>
    </submittedName>
</protein>
<dbReference type="EC" id="1.1.1.283" evidence="8"/>
<dbReference type="Pfam" id="PF00248">
    <property type="entry name" value="Aldo_ket_red"/>
    <property type="match status" value="1"/>
</dbReference>
<dbReference type="EC" id="1.1.1.274" evidence="8"/>
<dbReference type="FunFam" id="3.20.20.100:FF:000015">
    <property type="entry name" value="Oxidoreductase, aldo/keto reductase family"/>
    <property type="match status" value="1"/>
</dbReference>
<dbReference type="CDD" id="cd19157">
    <property type="entry name" value="AKR_AKR5G1-3"/>
    <property type="match status" value="1"/>
</dbReference>
<dbReference type="GO" id="GO:0050580">
    <property type="term" value="F:2,5-didehydrogluconate reductase activity"/>
    <property type="evidence" value="ECO:0007669"/>
    <property type="project" value="UniProtKB-EC"/>
</dbReference>
<dbReference type="STRING" id="760011.Spico_1581"/>
<dbReference type="InterPro" id="IPR020471">
    <property type="entry name" value="AKR"/>
</dbReference>
<evidence type="ECO:0000256" key="5">
    <source>
        <dbReference type="PIRSR" id="PIRSR000097-2"/>
    </source>
</evidence>
<reference evidence="8 9" key="2">
    <citation type="journal article" date="2012" name="Stand. Genomic Sci.">
        <title>Complete genome sequence of the termite hindgut bacterium Spirochaeta coccoides type strain (SPN1(T)), reclassification in the genus Sphaerochaeta as Sphaerochaeta coccoides comb. nov. and emendations of the family Spirochaetaceae and the genus Sphaerochaeta.</title>
        <authorList>
            <person name="Abt B."/>
            <person name="Han C."/>
            <person name="Scheuner C."/>
            <person name="Lu M."/>
            <person name="Lapidus A."/>
            <person name="Nolan M."/>
            <person name="Lucas S."/>
            <person name="Hammon N."/>
            <person name="Deshpande S."/>
            <person name="Cheng J.F."/>
            <person name="Tapia R."/>
            <person name="Goodwin L.A."/>
            <person name="Pitluck S."/>
            <person name="Liolios K."/>
            <person name="Pagani I."/>
            <person name="Ivanova N."/>
            <person name="Mavromatis K."/>
            <person name="Mikhailova N."/>
            <person name="Huntemann M."/>
            <person name="Pati A."/>
            <person name="Chen A."/>
            <person name="Palaniappan K."/>
            <person name="Land M."/>
            <person name="Hauser L."/>
            <person name="Brambilla E.M."/>
            <person name="Rohde M."/>
            <person name="Spring S."/>
            <person name="Gronow S."/>
            <person name="Goker M."/>
            <person name="Woyke T."/>
            <person name="Bristow J."/>
            <person name="Eisen J.A."/>
            <person name="Markowitz V."/>
            <person name="Hugenholtz P."/>
            <person name="Kyrpides N.C."/>
            <person name="Klenk H.P."/>
            <person name="Detter J.C."/>
        </authorList>
    </citation>
    <scope>NUCLEOTIDE SEQUENCE [LARGE SCALE GENOMIC DNA]</scope>
    <source>
        <strain evidence="9">ATCC BAA-1237 / DSM 17374 / SPN1</strain>
    </source>
</reference>
<dbReference type="Gene3D" id="3.20.20.100">
    <property type="entry name" value="NADP-dependent oxidoreductase domain"/>
    <property type="match status" value="1"/>
</dbReference>
<accession>F4GJN6</accession>
<dbReference type="PANTHER" id="PTHR43827">
    <property type="entry name" value="2,5-DIKETO-D-GLUCONIC ACID REDUCTASE"/>
    <property type="match status" value="1"/>
</dbReference>
<sequence length="275" mass="30873">MIQNLQDAVVLNNGVKMPGLGLGVFRVEEGSQVKDTVRWALDVGYRHIDTAAVYGNEAGVGEAVAASGIPREHIFITSKVWNGDQGYDSTLKAYDASLERLGLDYLDLYLIHWPVKDKYVDTWKALLSLYGDKKVRAIGVSNFHIHHIEDILAVGSVVPVVDQVECHPRLVQKELKSYLKTRGIWLEAWSPLMKGNVDMPLLVALGKKYAKTPAQVVIRWHIQRDVIVIPKSVHKERIVENAGVFDFSLTEEELDAIDGLNENHRYGSDPDNFNF</sequence>
<dbReference type="GO" id="GO:0043892">
    <property type="term" value="F:methylglyoxal reductase (NADPH) activity"/>
    <property type="evidence" value="ECO:0007669"/>
    <property type="project" value="UniProtKB-EC"/>
</dbReference>
<name>F4GJN6_PARC1</name>
<feature type="active site" description="Proton donor" evidence="4">
    <location>
        <position position="54"/>
    </location>
</feature>
<dbReference type="EMBL" id="CP002659">
    <property type="protein sequence ID" value="AEC02783.1"/>
    <property type="molecule type" value="Genomic_DNA"/>
</dbReference>
<reference evidence="9" key="1">
    <citation type="submission" date="2011-04" db="EMBL/GenBank/DDBJ databases">
        <title>The complete genome of Spirochaeta coccoides DSM 17374.</title>
        <authorList>
            <person name="Lucas S."/>
            <person name="Copeland A."/>
            <person name="Lapidus A."/>
            <person name="Bruce D."/>
            <person name="Goodwin L."/>
            <person name="Pitluck S."/>
            <person name="Peters L."/>
            <person name="Kyrpides N."/>
            <person name="Mavromatis K."/>
            <person name="Pagani I."/>
            <person name="Ivanova N."/>
            <person name="Ovchinnikova G."/>
            <person name="Lu M."/>
            <person name="Detter J.C."/>
            <person name="Tapia R."/>
            <person name="Han C."/>
            <person name="Land M."/>
            <person name="Hauser L."/>
            <person name="Markowitz V."/>
            <person name="Cheng J.-F."/>
            <person name="Hugenholtz P."/>
            <person name="Woyke T."/>
            <person name="Wu D."/>
            <person name="Spring S."/>
            <person name="Schroeder M."/>
            <person name="Brambilla E."/>
            <person name="Klenk H.-P."/>
            <person name="Eisen J.A."/>
        </authorList>
    </citation>
    <scope>NUCLEOTIDE SEQUENCE [LARGE SCALE GENOMIC DNA]</scope>
    <source>
        <strain evidence="9">ATCC BAA-1237 / DSM 17374 / SPN1</strain>
    </source>
</reference>
<dbReference type="PROSITE" id="PS00798">
    <property type="entry name" value="ALDOKETO_REDUCTASE_1"/>
    <property type="match status" value="1"/>
</dbReference>
<comment type="similarity">
    <text evidence="1">Belongs to the aldo/keto reductase family.</text>
</comment>
<evidence type="ECO:0000256" key="3">
    <source>
        <dbReference type="ARBA" id="ARBA00023002"/>
    </source>
</evidence>
<feature type="binding site" evidence="5">
    <location>
        <position position="112"/>
    </location>
    <ligand>
        <name>substrate</name>
    </ligand>
</feature>
<feature type="domain" description="NADP-dependent oxidoreductase" evidence="7">
    <location>
        <begin position="21"/>
        <end position="262"/>
    </location>
</feature>
<keyword evidence="2" id="KW-0521">NADP</keyword>
<evidence type="ECO:0000313" key="9">
    <source>
        <dbReference type="Proteomes" id="UP000007939"/>
    </source>
</evidence>
<dbReference type="PANTHER" id="PTHR43827:SF3">
    <property type="entry name" value="NADP-DEPENDENT OXIDOREDUCTASE DOMAIN-CONTAINING PROTEIN"/>
    <property type="match status" value="1"/>
</dbReference>
<dbReference type="AlphaFoldDB" id="F4GJN6"/>
<dbReference type="Proteomes" id="UP000007939">
    <property type="component" value="Chromosome"/>
</dbReference>
<evidence type="ECO:0000256" key="6">
    <source>
        <dbReference type="PIRSR" id="PIRSR000097-3"/>
    </source>
</evidence>
<gene>
    <name evidence="8" type="ordered locus">Spico_1581</name>
</gene>
<dbReference type="eggNOG" id="COG0656">
    <property type="taxonomic scope" value="Bacteria"/>
</dbReference>
<dbReference type="PROSITE" id="PS00063">
    <property type="entry name" value="ALDOKETO_REDUCTASE_3"/>
    <property type="match status" value="1"/>
</dbReference>
<dbReference type="HOGENOM" id="CLU_023205_0_1_12"/>
<dbReference type="InterPro" id="IPR023210">
    <property type="entry name" value="NADP_OxRdtase_dom"/>
</dbReference>
<evidence type="ECO:0000256" key="1">
    <source>
        <dbReference type="ARBA" id="ARBA00007905"/>
    </source>
</evidence>
<dbReference type="InterPro" id="IPR044500">
    <property type="entry name" value="AKR5G"/>
</dbReference>
<dbReference type="PROSITE" id="PS00062">
    <property type="entry name" value="ALDOKETO_REDUCTASE_2"/>
    <property type="match status" value="1"/>
</dbReference>
<proteinExistence type="inferred from homology"/>
<keyword evidence="9" id="KW-1185">Reference proteome</keyword>
<evidence type="ECO:0000313" key="8">
    <source>
        <dbReference type="EMBL" id="AEC02783.1"/>
    </source>
</evidence>
<organism evidence="8 9">
    <name type="scientific">Parasphaerochaeta coccoides (strain ATCC BAA-1237 / DSM 17374 / SPN1)</name>
    <name type="common">Sphaerochaeta coccoides</name>
    <dbReference type="NCBI Taxonomy" id="760011"/>
    <lineage>
        <taxon>Bacteria</taxon>
        <taxon>Pseudomonadati</taxon>
        <taxon>Spirochaetota</taxon>
        <taxon>Spirochaetia</taxon>
        <taxon>Spirochaetales</taxon>
        <taxon>Sphaerochaetaceae</taxon>
        <taxon>Parasphaerochaeta</taxon>
    </lineage>
</organism>
<evidence type="ECO:0000256" key="4">
    <source>
        <dbReference type="PIRSR" id="PIRSR000097-1"/>
    </source>
</evidence>
<keyword evidence="3 8" id="KW-0560">Oxidoreductase</keyword>
<dbReference type="InterPro" id="IPR036812">
    <property type="entry name" value="NAD(P)_OxRdtase_dom_sf"/>
</dbReference>
<dbReference type="PRINTS" id="PR00069">
    <property type="entry name" value="ALDKETRDTASE"/>
</dbReference>
<dbReference type="InterPro" id="IPR018170">
    <property type="entry name" value="Aldo/ket_reductase_CS"/>
</dbReference>
<dbReference type="PIRSF" id="PIRSF000097">
    <property type="entry name" value="AKR"/>
    <property type="match status" value="1"/>
</dbReference>